<dbReference type="InterPro" id="IPR052042">
    <property type="entry name" value="Tail_sheath_structural"/>
</dbReference>
<evidence type="ECO:0000259" key="2">
    <source>
        <dbReference type="Pfam" id="PF04984"/>
    </source>
</evidence>
<protein>
    <submittedName>
        <fullName evidence="4">Phage tail sheath subtilisin-like domain-containing protein</fullName>
    </submittedName>
</protein>
<evidence type="ECO:0000256" key="1">
    <source>
        <dbReference type="ARBA" id="ARBA00008005"/>
    </source>
</evidence>
<dbReference type="Proteomes" id="UP001165368">
    <property type="component" value="Unassembled WGS sequence"/>
</dbReference>
<dbReference type="Pfam" id="PF04984">
    <property type="entry name" value="Phage_sheath_1"/>
    <property type="match status" value="1"/>
</dbReference>
<sequence length="647" mass="68521">MVNVTYPGVYVDEVSSGVRPLEVASTSTPAFVGVTEMGPEDATRVTSWTEFQRVFGGFISDSFLAQSVFAYFNNGGRQCYILRVVRSDAATASVTVANRAATPVAGIRFAAKSKGSWANYLVLQIEDASADPGNGFKVSVRRQAEAEVIPQNFADTPALETFDNLSCDPASVRFVEAVLARESGLVTARMLDSNKVQKGLYRGGKDPVLPLGDNRSFQINLDGDGFQPVTLPAAAAQADLAGVAQALQTAVKALTKKKASTEKEAFDDFTCAVETVAAAGGSSRLVLRSGTEKAGSSVRIAPALDHDATAQLKLRVSDSVFEDGAAVQRPARATTVQLGDAQKDDIVKDVVPGDDGAADLLPASFGEAFRKLDTVADASLLAVPGEASTEVMNLGTAYCAGRPLKDMFFIGETGRDDQSAAAAAGFRDNLTASSYGALYYPWVKAIDPAGRSREPVLLPPSGFVAGVYARIDAARGVWKAPAGTEATLLGVVGLGREPSDAEHGNLNAKGTCVLRRFPATGMVVFGARTIAGPAEVEWKYIPVRRTAMMLRVSIYNGIQWAVFEPNDEPLWSQLRLNIGSFMTTLFRRGAFQGSSTSEAFYVKCDGDTTTQADIDLGIVNVEVGFAPVKPAEFVVVRISQKAGQASS</sequence>
<feature type="domain" description="Tail sheath protein subtilisin-like" evidence="2">
    <location>
        <begin position="377"/>
        <end position="529"/>
    </location>
</feature>
<feature type="domain" description="Tail sheath protein C-terminal" evidence="3">
    <location>
        <begin position="537"/>
        <end position="640"/>
    </location>
</feature>
<dbReference type="InterPro" id="IPR020287">
    <property type="entry name" value="Tail_sheath_C"/>
</dbReference>
<organism evidence="4 5">
    <name type="scientific">Arthrobacter hankyongi</name>
    <dbReference type="NCBI Taxonomy" id="2904801"/>
    <lineage>
        <taxon>Bacteria</taxon>
        <taxon>Bacillati</taxon>
        <taxon>Actinomycetota</taxon>
        <taxon>Actinomycetes</taxon>
        <taxon>Micrococcales</taxon>
        <taxon>Micrococcaceae</taxon>
        <taxon>Arthrobacter</taxon>
    </lineage>
</organism>
<comment type="similarity">
    <text evidence="1">Belongs to the myoviridae tail sheath protein family.</text>
</comment>
<dbReference type="InterPro" id="IPR035089">
    <property type="entry name" value="Phage_sheath_subtilisin"/>
</dbReference>
<evidence type="ECO:0000259" key="3">
    <source>
        <dbReference type="Pfam" id="PF17482"/>
    </source>
</evidence>
<dbReference type="EMBL" id="JAKLTQ010000006">
    <property type="protein sequence ID" value="MCG2622434.1"/>
    <property type="molecule type" value="Genomic_DNA"/>
</dbReference>
<keyword evidence="5" id="KW-1185">Reference proteome</keyword>
<name>A0ABS9L702_9MICC</name>
<proteinExistence type="inferred from homology"/>
<dbReference type="Pfam" id="PF17482">
    <property type="entry name" value="Phage_sheath_1C"/>
    <property type="match status" value="1"/>
</dbReference>
<dbReference type="PANTHER" id="PTHR35861:SF1">
    <property type="entry name" value="PHAGE TAIL SHEATH PROTEIN"/>
    <property type="match status" value="1"/>
</dbReference>
<evidence type="ECO:0000313" key="5">
    <source>
        <dbReference type="Proteomes" id="UP001165368"/>
    </source>
</evidence>
<dbReference type="RefSeq" id="WP_237820715.1">
    <property type="nucleotide sequence ID" value="NZ_JAKLTQ010000006.1"/>
</dbReference>
<dbReference type="Gene3D" id="3.40.50.11780">
    <property type="match status" value="2"/>
</dbReference>
<comment type="caution">
    <text evidence="4">The sequence shown here is derived from an EMBL/GenBank/DDBJ whole genome shotgun (WGS) entry which is preliminary data.</text>
</comment>
<accession>A0ABS9L702</accession>
<dbReference type="PANTHER" id="PTHR35861">
    <property type="match status" value="1"/>
</dbReference>
<reference evidence="4" key="1">
    <citation type="submission" date="2022-01" db="EMBL/GenBank/DDBJ databases">
        <authorList>
            <person name="Jo J.-H."/>
            <person name="Im W.-T."/>
        </authorList>
    </citation>
    <scope>NUCLEOTIDE SEQUENCE</scope>
    <source>
        <strain evidence="4">I2-34</strain>
    </source>
</reference>
<gene>
    <name evidence="4" type="ORF">LVY72_10970</name>
</gene>
<evidence type="ECO:0000313" key="4">
    <source>
        <dbReference type="EMBL" id="MCG2622434.1"/>
    </source>
</evidence>